<evidence type="ECO:0000256" key="1">
    <source>
        <dbReference type="ARBA" id="ARBA00004275"/>
    </source>
</evidence>
<evidence type="ECO:0000256" key="7">
    <source>
        <dbReference type="ARBA" id="ARBA00023254"/>
    </source>
</evidence>
<keyword evidence="3" id="KW-0677">Repeat</keyword>
<dbReference type="InterPro" id="IPR035979">
    <property type="entry name" value="RBD_domain_sf"/>
</dbReference>
<keyword evidence="5" id="KW-0221">Differentiation</keyword>
<dbReference type="InterPro" id="IPR021139">
    <property type="entry name" value="NYN"/>
</dbReference>
<evidence type="ECO:0000256" key="4">
    <source>
        <dbReference type="ARBA" id="ARBA00022884"/>
    </source>
</evidence>
<dbReference type="SUPFAM" id="SSF54928">
    <property type="entry name" value="RNA-binding domain, RBD"/>
    <property type="match status" value="1"/>
</dbReference>
<keyword evidence="5" id="KW-0896">Oogenesis</keyword>
<dbReference type="Pfam" id="PF19687">
    <property type="entry name" value="MARF1_LOTUS"/>
    <property type="match status" value="1"/>
</dbReference>
<feature type="compositionally biased region" description="Polar residues" evidence="9">
    <location>
        <begin position="615"/>
        <end position="625"/>
    </location>
</feature>
<dbReference type="Pfam" id="PF11608">
    <property type="entry name" value="RRM_MARF1"/>
    <property type="match status" value="1"/>
</dbReference>
<accession>A0A0P6HQX1</accession>
<sequence length="1431" mass="160804">MSVVSSHNERKPVSSCTLCGSYPKIPLFTPIGIFWDIENVRIPNCHQAIAVVEAIRQRFLMNYREAEFVVVCDVLKERKEVVIDLNNAQVTVVHVSCTNKNAADDKLRQLMRRFADNIGIPCAMLLISSDVNFTTDLSDFKNRKNVYVILLHQLLASKALLICSNEHYLFDDIIGNVPLLKDARTEYTDPEYLDVINLPLFVSPSQVRQRVEQIAENCGGKMVQLQRGRGVIRFNSLNTAQRAVLRMQGEDVFGKKISIDYRRSPYQSTAVPRTPNDLNVVHPHTKEMIGGTCKRHFTPFPPPPNPAKVAPPRLLNLRPRSANREEKEALLGYEERCTKMTEQAIVDDTFRRAVLDADGPNRWDYYRTPSEYLVEKTPQGHRRIRGNYKAQHQSTLNSKIQDNHVDGKAENRAAYIPFPAPSSETPIQTCAAAPAQSSFSAMQSPACALSSVSPVAVDLHVTNLDQSIGAKEMKTLITSVFKQHVMVMNVTVHLQSDGHLAAIVRVPSIQDAQYCVCQLHRRKLGSKRIMIAYDQSSYGSGPGRSVPTPLQIRAQVNALLAEIPQRRLPLFKFRELYEQRYTTSVSLADLHRLRDILHVTDDIHGRCVVFLQNQHPPKSQQSSGDESNKDVTMLPRSNSSTSEPELSVSEMPRCPLHDPIPNHVSHGWAELEPSPELPLVFSTLHQISLHTHCLLQSHGGTIPLASLARCYEMEIGELNVNEEKGVPLEHLISCVKGVGIVAVAGHKRLQWSGKNDQMSNNEPLQSLNPSLLPQMSLLCRELVDLLKMAPQSRIPFSKFIPAYHHHFGRQCRVADYGYTRLIDLLESLSHVVQILGEGSRRHVTLSHKAQMKRFTSDLLRNLKAQASKQMNVSVFPALYEKTLGRPFDPRDYGLCHLSDLLAQVVEASVVVMTTADGEEIIALPKREQTLDEVERTKQFALEVVELLKHAPQCKLDFAKFIPAYHHHFGRQCRVSDYGCQKLVELFESIPETVQVFELDNEIEKYVQLTIKQRMKILSDQVTWLVRNHTGHQPLLLNYLPDAFRIHYGFALKPEQYDARSLDELITKLRNHVQVVYSERGAELALIDQTALSQAKFRVVSILYPVLDGSMALRKLLEKYKNTYGQECPLNFLTDYMEDIVIVDNESDTEPVVRFVPLFMFSRQVHILLNENGGRLLLVNLETSYLERFGVQCRPSYYGHSSMISLLQSILHLIVIRGKGPKRVITLHKEMAGLIPPHAPPAPKPSGIKPPAHWLIQPPENKPVNQEDINPYDKGGMCEDLKQFFNSSSASPLMLSPVPTFIPSASWSPVWSMAMGIPLSMSPTYASHASYPPNWNANGLASNYPCNYWFTAWHAPCTFPVPVTPVSNFTSPGALVKEIEDAASGPGIPPPASLLPRPSLIMTSRVEGMASKSPVRSRIAAQFRTPAIKPLN</sequence>
<feature type="region of interest" description="Disordered" evidence="9">
    <location>
        <begin position="615"/>
        <end position="650"/>
    </location>
</feature>
<reference evidence="10" key="1">
    <citation type="submission" date="2015-10" db="EMBL/GenBank/DDBJ databases">
        <title>EvidentialGene: Evidence-directed Construction of Complete mRNA Transcriptomes without Genomes.</title>
        <authorList>
            <person name="Gilbert D.G."/>
        </authorList>
    </citation>
    <scope>NUCLEOTIDE SEQUENCE</scope>
</reference>
<dbReference type="Gene3D" id="3.30.420.610">
    <property type="entry name" value="LOTUS domain-like"/>
    <property type="match status" value="3"/>
</dbReference>
<dbReference type="Pfam" id="PF12872">
    <property type="entry name" value="OST-HTH"/>
    <property type="match status" value="5"/>
</dbReference>
<dbReference type="InterPro" id="IPR012677">
    <property type="entry name" value="Nucleotide-bd_a/b_plait_sf"/>
</dbReference>
<dbReference type="InterPro" id="IPR024768">
    <property type="entry name" value="Marf1"/>
</dbReference>
<dbReference type="InterPro" id="IPR034191">
    <property type="entry name" value="MARF1_RRM2"/>
</dbReference>
<dbReference type="KEGG" id="dmk:116917451"/>
<dbReference type="PANTHER" id="PTHR14379:SF3">
    <property type="entry name" value="MEIOSIS REGULATOR AND MRNA STABILITY FACTOR 1"/>
    <property type="match status" value="1"/>
</dbReference>
<dbReference type="GO" id="GO:0051321">
    <property type="term" value="P:meiotic cell cycle"/>
    <property type="evidence" value="ECO:0007669"/>
    <property type="project" value="UniProtKB-KW"/>
</dbReference>
<dbReference type="OrthoDB" id="549353at2759"/>
<evidence type="ECO:0000313" key="10">
    <source>
        <dbReference type="EMBL" id="JAN79242.1"/>
    </source>
</evidence>
<dbReference type="PANTHER" id="PTHR14379">
    <property type="entry name" value="LIMKAIN B LKAP"/>
    <property type="match status" value="1"/>
</dbReference>
<keyword evidence="7" id="KW-0469">Meiosis</keyword>
<dbReference type="InterPro" id="IPR025605">
    <property type="entry name" value="OST-HTH/LOTUS_dom"/>
</dbReference>
<dbReference type="CTD" id="9665"/>
<dbReference type="GO" id="GO:0003723">
    <property type="term" value="F:RNA binding"/>
    <property type="evidence" value="ECO:0007669"/>
    <property type="project" value="UniProtKB-UniRule"/>
</dbReference>
<dbReference type="InterPro" id="IPR034189">
    <property type="entry name" value="MARF1_RRM1"/>
</dbReference>
<evidence type="ECO:0000256" key="9">
    <source>
        <dbReference type="SAM" id="MobiDB-lite"/>
    </source>
</evidence>
<dbReference type="GO" id="GO:0004540">
    <property type="term" value="F:RNA nuclease activity"/>
    <property type="evidence" value="ECO:0007669"/>
    <property type="project" value="InterPro"/>
</dbReference>
<evidence type="ECO:0000256" key="2">
    <source>
        <dbReference type="ARBA" id="ARBA00022152"/>
    </source>
</evidence>
<dbReference type="GO" id="GO:0010468">
    <property type="term" value="P:regulation of gene expression"/>
    <property type="evidence" value="ECO:0007669"/>
    <property type="project" value="InterPro"/>
</dbReference>
<feature type="compositionally biased region" description="Polar residues" evidence="9">
    <location>
        <begin position="635"/>
        <end position="644"/>
    </location>
</feature>
<dbReference type="RefSeq" id="XP_045026101.1">
    <property type="nucleotide sequence ID" value="XM_045170166.1"/>
</dbReference>
<dbReference type="InterPro" id="IPR000504">
    <property type="entry name" value="RRM_dom"/>
</dbReference>
<evidence type="ECO:0000256" key="6">
    <source>
        <dbReference type="ARBA" id="ARBA00023140"/>
    </source>
</evidence>
<protein>
    <recommendedName>
        <fullName evidence="2">Meiosis regulator and mRNA stability factor 1</fullName>
    </recommendedName>
    <alternativeName>
        <fullName evidence="8">Limkain-b1</fullName>
    </alternativeName>
</protein>
<dbReference type="CDD" id="cd10910">
    <property type="entry name" value="PIN_limkain_b1_N_like"/>
    <property type="match status" value="1"/>
</dbReference>
<evidence type="ECO:0000256" key="8">
    <source>
        <dbReference type="ARBA" id="ARBA00030116"/>
    </source>
</evidence>
<dbReference type="InterPro" id="IPR041966">
    <property type="entry name" value="LOTUS-like"/>
</dbReference>
<comment type="subcellular location">
    <subcellularLocation>
        <location evidence="1">Peroxisome</location>
    </subcellularLocation>
</comment>
<proteinExistence type="predicted"/>
<dbReference type="RefSeq" id="XP_045026100.1">
    <property type="nucleotide sequence ID" value="XM_045170165.1"/>
</dbReference>
<dbReference type="PROSITE" id="PS50102">
    <property type="entry name" value="RRM"/>
    <property type="match status" value="1"/>
</dbReference>
<dbReference type="Pfam" id="PF01936">
    <property type="entry name" value="NYN"/>
    <property type="match status" value="1"/>
</dbReference>
<dbReference type="Gene3D" id="3.30.70.330">
    <property type="match status" value="2"/>
</dbReference>
<dbReference type="GeneID" id="116917451"/>
<dbReference type="GO" id="GO:1905762">
    <property type="term" value="F:CCR4-NOT complex binding"/>
    <property type="evidence" value="ECO:0007669"/>
    <property type="project" value="TreeGrafter"/>
</dbReference>
<dbReference type="CDD" id="cd09981">
    <property type="entry name" value="LOTUS_5_Limkain_b1"/>
    <property type="match status" value="1"/>
</dbReference>
<dbReference type="GO" id="GO:0005777">
    <property type="term" value="C:peroxisome"/>
    <property type="evidence" value="ECO:0007669"/>
    <property type="project" value="UniProtKB-SubCell"/>
</dbReference>
<dbReference type="EMBL" id="GDIQ01015495">
    <property type="protein sequence ID" value="JAN79242.1"/>
    <property type="molecule type" value="Transcribed_RNA"/>
</dbReference>
<keyword evidence="4" id="KW-0694">RNA-binding</keyword>
<dbReference type="CDD" id="cd12256">
    <property type="entry name" value="RRM2_LKAP"/>
    <property type="match status" value="1"/>
</dbReference>
<dbReference type="InterPro" id="IPR045602">
    <property type="entry name" value="MARF1_LOTUS"/>
</dbReference>
<dbReference type="GO" id="GO:0048477">
    <property type="term" value="P:oogenesis"/>
    <property type="evidence" value="ECO:0007669"/>
    <property type="project" value="UniProtKB-KW"/>
</dbReference>
<dbReference type="PROSITE" id="PS51644">
    <property type="entry name" value="HTH_OST"/>
    <property type="match status" value="4"/>
</dbReference>
<organism evidence="10">
    <name type="scientific">Daphnia magna</name>
    <dbReference type="NCBI Taxonomy" id="35525"/>
    <lineage>
        <taxon>Eukaryota</taxon>
        <taxon>Metazoa</taxon>
        <taxon>Ecdysozoa</taxon>
        <taxon>Arthropoda</taxon>
        <taxon>Crustacea</taxon>
        <taxon>Branchiopoda</taxon>
        <taxon>Diplostraca</taxon>
        <taxon>Cladocera</taxon>
        <taxon>Anomopoda</taxon>
        <taxon>Daphniidae</taxon>
        <taxon>Daphnia</taxon>
    </lineage>
</organism>
<keyword evidence="6" id="KW-0576">Peroxisome</keyword>
<name>A0A0P6HQX1_9CRUS</name>
<dbReference type="RefSeq" id="XP_032778806.1">
    <property type="nucleotide sequence ID" value="XM_032922915.2"/>
</dbReference>
<dbReference type="CDD" id="cd08824">
    <property type="entry name" value="LOTUS"/>
    <property type="match status" value="2"/>
</dbReference>
<evidence type="ECO:0000256" key="3">
    <source>
        <dbReference type="ARBA" id="ARBA00022737"/>
    </source>
</evidence>
<evidence type="ECO:0000256" key="5">
    <source>
        <dbReference type="ARBA" id="ARBA00022943"/>
    </source>
</evidence>